<dbReference type="InParanoid" id="A0A2G5CGX2"/>
<reference evidence="2 3" key="1">
    <citation type="submission" date="2017-09" db="EMBL/GenBank/DDBJ databases">
        <title>WGS assembly of Aquilegia coerulea Goldsmith.</title>
        <authorList>
            <person name="Hodges S."/>
            <person name="Kramer E."/>
            <person name="Nordborg M."/>
            <person name="Tomkins J."/>
            <person name="Borevitz J."/>
            <person name="Derieg N."/>
            <person name="Yan J."/>
            <person name="Mihaltcheva S."/>
            <person name="Hayes R.D."/>
            <person name="Rokhsar D."/>
        </authorList>
    </citation>
    <scope>NUCLEOTIDE SEQUENCE [LARGE SCALE GENOMIC DNA]</scope>
    <source>
        <strain evidence="3">cv. Goldsmith</strain>
    </source>
</reference>
<name>A0A2G5CGX2_AQUCA</name>
<evidence type="ECO:0000313" key="3">
    <source>
        <dbReference type="Proteomes" id="UP000230069"/>
    </source>
</evidence>
<accession>A0A2G5CGX2</accession>
<dbReference type="Proteomes" id="UP000230069">
    <property type="component" value="Unassembled WGS sequence"/>
</dbReference>
<feature type="compositionally biased region" description="Basic and acidic residues" evidence="1">
    <location>
        <begin position="1"/>
        <end position="11"/>
    </location>
</feature>
<dbReference type="AlphaFoldDB" id="A0A2G5CGX2"/>
<evidence type="ECO:0000256" key="1">
    <source>
        <dbReference type="SAM" id="MobiDB-lite"/>
    </source>
</evidence>
<feature type="region of interest" description="Disordered" evidence="1">
    <location>
        <begin position="59"/>
        <end position="80"/>
    </location>
</feature>
<proteinExistence type="predicted"/>
<feature type="region of interest" description="Disordered" evidence="1">
    <location>
        <begin position="1"/>
        <end position="28"/>
    </location>
</feature>
<protein>
    <submittedName>
        <fullName evidence="2">Uncharacterized protein</fullName>
    </submittedName>
</protein>
<keyword evidence="3" id="KW-1185">Reference proteome</keyword>
<dbReference type="EMBL" id="KZ305072">
    <property type="protein sequence ID" value="PIA30561.1"/>
    <property type="molecule type" value="Genomic_DNA"/>
</dbReference>
<sequence length="80" mass="9520">MVTIKQEKNDNESQPNREVNGDEDDGIQLAVMKKRLPKKRGDKQYKIRQQRITCKKNEIQRKLKDLHEETKGQDMETHDN</sequence>
<gene>
    <name evidence="2" type="ORF">AQUCO_05500096v1</name>
</gene>
<evidence type="ECO:0000313" key="2">
    <source>
        <dbReference type="EMBL" id="PIA30561.1"/>
    </source>
</evidence>
<organism evidence="2 3">
    <name type="scientific">Aquilegia coerulea</name>
    <name type="common">Rocky mountain columbine</name>
    <dbReference type="NCBI Taxonomy" id="218851"/>
    <lineage>
        <taxon>Eukaryota</taxon>
        <taxon>Viridiplantae</taxon>
        <taxon>Streptophyta</taxon>
        <taxon>Embryophyta</taxon>
        <taxon>Tracheophyta</taxon>
        <taxon>Spermatophyta</taxon>
        <taxon>Magnoliopsida</taxon>
        <taxon>Ranunculales</taxon>
        <taxon>Ranunculaceae</taxon>
        <taxon>Thalictroideae</taxon>
        <taxon>Aquilegia</taxon>
    </lineage>
</organism>